<evidence type="ECO:0000313" key="1">
    <source>
        <dbReference type="EMBL" id="KKM01188.1"/>
    </source>
</evidence>
<sequence>MTLSTIANAKVPFDQNGHLGPMLVGTDLYWICEDTG</sequence>
<protein>
    <submittedName>
        <fullName evidence="1">Uncharacterized protein</fullName>
    </submittedName>
</protein>
<organism evidence="1">
    <name type="scientific">marine sediment metagenome</name>
    <dbReference type="NCBI Taxonomy" id="412755"/>
    <lineage>
        <taxon>unclassified sequences</taxon>
        <taxon>metagenomes</taxon>
        <taxon>ecological metagenomes</taxon>
    </lineage>
</organism>
<dbReference type="AlphaFoldDB" id="A0A0F9JQC7"/>
<gene>
    <name evidence="1" type="ORF">LCGC14_1796960</name>
</gene>
<reference evidence="1" key="1">
    <citation type="journal article" date="2015" name="Nature">
        <title>Complex archaea that bridge the gap between prokaryotes and eukaryotes.</title>
        <authorList>
            <person name="Spang A."/>
            <person name="Saw J.H."/>
            <person name="Jorgensen S.L."/>
            <person name="Zaremba-Niedzwiedzka K."/>
            <person name="Martijn J."/>
            <person name="Lind A.E."/>
            <person name="van Eijk R."/>
            <person name="Schleper C."/>
            <person name="Guy L."/>
            <person name="Ettema T.J."/>
        </authorList>
    </citation>
    <scope>NUCLEOTIDE SEQUENCE</scope>
</reference>
<proteinExistence type="predicted"/>
<accession>A0A0F9JQC7</accession>
<name>A0A0F9JQC7_9ZZZZ</name>
<comment type="caution">
    <text evidence="1">The sequence shown here is derived from an EMBL/GenBank/DDBJ whole genome shotgun (WGS) entry which is preliminary data.</text>
</comment>
<feature type="non-terminal residue" evidence="1">
    <location>
        <position position="36"/>
    </location>
</feature>
<dbReference type="EMBL" id="LAZR01017254">
    <property type="protein sequence ID" value="KKM01188.1"/>
    <property type="molecule type" value="Genomic_DNA"/>
</dbReference>